<evidence type="ECO:0000313" key="8">
    <source>
        <dbReference type="Proteomes" id="UP000427906"/>
    </source>
</evidence>
<evidence type="ECO:0000256" key="5">
    <source>
        <dbReference type="ARBA" id="ARBA00023136"/>
    </source>
</evidence>
<name>A0A5K7YIY7_9BACT</name>
<feature type="transmembrane region" description="Helical" evidence="6">
    <location>
        <begin position="137"/>
        <end position="159"/>
    </location>
</feature>
<dbReference type="RefSeq" id="WP_155316277.1">
    <property type="nucleotide sequence ID" value="NZ_AP021874.1"/>
</dbReference>
<feature type="transmembrane region" description="Helical" evidence="6">
    <location>
        <begin position="316"/>
        <end position="335"/>
    </location>
</feature>
<evidence type="ECO:0000256" key="3">
    <source>
        <dbReference type="ARBA" id="ARBA00022692"/>
    </source>
</evidence>
<feature type="transmembrane region" description="Helical" evidence="6">
    <location>
        <begin position="347"/>
        <end position="375"/>
    </location>
</feature>
<dbReference type="Pfam" id="PF01943">
    <property type="entry name" value="Polysacc_synt"/>
    <property type="match status" value="1"/>
</dbReference>
<dbReference type="AlphaFoldDB" id="A0A5K7YIY7"/>
<reference evidence="7 8" key="1">
    <citation type="submission" date="2019-11" db="EMBL/GenBank/DDBJ databases">
        <title>Comparative genomics of hydrocarbon-degrading Desulfosarcina strains.</title>
        <authorList>
            <person name="Watanabe M."/>
            <person name="Kojima H."/>
            <person name="Fukui M."/>
        </authorList>
    </citation>
    <scope>NUCLEOTIDE SEQUENCE [LARGE SCALE GENOMIC DNA]</scope>
    <source>
        <strain evidence="7 8">PL12</strain>
    </source>
</reference>
<comment type="subcellular location">
    <subcellularLocation>
        <location evidence="1">Cell membrane</location>
        <topology evidence="1">Multi-pass membrane protein</topology>
    </subcellularLocation>
</comment>
<evidence type="ECO:0000256" key="1">
    <source>
        <dbReference type="ARBA" id="ARBA00004651"/>
    </source>
</evidence>
<proteinExistence type="predicted"/>
<keyword evidence="8" id="KW-1185">Reference proteome</keyword>
<feature type="transmembrane region" description="Helical" evidence="6">
    <location>
        <begin position="58"/>
        <end position="77"/>
    </location>
</feature>
<keyword evidence="4 6" id="KW-1133">Transmembrane helix</keyword>
<feature type="transmembrane region" description="Helical" evidence="6">
    <location>
        <begin position="469"/>
        <end position="490"/>
    </location>
</feature>
<dbReference type="PANTHER" id="PTHR30250">
    <property type="entry name" value="PST FAMILY PREDICTED COLANIC ACID TRANSPORTER"/>
    <property type="match status" value="1"/>
</dbReference>
<feature type="transmembrane region" description="Helical" evidence="6">
    <location>
        <begin position="198"/>
        <end position="217"/>
    </location>
</feature>
<organism evidence="7 8">
    <name type="scientific">Desulfosarcina alkanivorans</name>
    <dbReference type="NCBI Taxonomy" id="571177"/>
    <lineage>
        <taxon>Bacteria</taxon>
        <taxon>Pseudomonadati</taxon>
        <taxon>Thermodesulfobacteriota</taxon>
        <taxon>Desulfobacteria</taxon>
        <taxon>Desulfobacterales</taxon>
        <taxon>Desulfosarcinaceae</taxon>
        <taxon>Desulfosarcina</taxon>
    </lineage>
</organism>
<keyword evidence="2" id="KW-1003">Cell membrane</keyword>
<dbReference type="PANTHER" id="PTHR30250:SF27">
    <property type="entry name" value="POLYSACCHARIDE BIOSYNTHESIS PROTEIN"/>
    <property type="match status" value="1"/>
</dbReference>
<feature type="transmembrane region" description="Helical" evidence="6">
    <location>
        <begin position="98"/>
        <end position="125"/>
    </location>
</feature>
<evidence type="ECO:0000256" key="2">
    <source>
        <dbReference type="ARBA" id="ARBA00022475"/>
    </source>
</evidence>
<dbReference type="EMBL" id="AP021874">
    <property type="protein sequence ID" value="BBO68080.1"/>
    <property type="molecule type" value="Genomic_DNA"/>
</dbReference>
<evidence type="ECO:0000313" key="7">
    <source>
        <dbReference type="EMBL" id="BBO68080.1"/>
    </source>
</evidence>
<protein>
    <submittedName>
        <fullName evidence="7">Polysaccharide biosynthesis protein</fullName>
    </submittedName>
</protein>
<feature type="transmembrane region" description="Helical" evidence="6">
    <location>
        <begin position="26"/>
        <end position="46"/>
    </location>
</feature>
<gene>
    <name evidence="7" type="ORF">DSCA_20100</name>
</gene>
<keyword evidence="5 6" id="KW-0472">Membrane</keyword>
<dbReference type="InterPro" id="IPR002797">
    <property type="entry name" value="Polysacc_synth"/>
</dbReference>
<dbReference type="GO" id="GO:0005886">
    <property type="term" value="C:plasma membrane"/>
    <property type="evidence" value="ECO:0007669"/>
    <property type="project" value="UniProtKB-SubCell"/>
</dbReference>
<accession>A0A5K7YIY7</accession>
<keyword evidence="3 6" id="KW-0812">Transmembrane</keyword>
<dbReference type="Proteomes" id="UP000427906">
    <property type="component" value="Chromosome"/>
</dbReference>
<dbReference type="InterPro" id="IPR050833">
    <property type="entry name" value="Poly_Biosynth_Transport"/>
</dbReference>
<feature type="transmembrane region" description="Helical" evidence="6">
    <location>
        <begin position="382"/>
        <end position="401"/>
    </location>
</feature>
<dbReference type="CDD" id="cd13128">
    <property type="entry name" value="MATE_Wzx_like"/>
    <property type="match status" value="1"/>
</dbReference>
<feature type="transmembrane region" description="Helical" evidence="6">
    <location>
        <begin position="445"/>
        <end position="463"/>
    </location>
</feature>
<feature type="transmembrane region" description="Helical" evidence="6">
    <location>
        <begin position="407"/>
        <end position="433"/>
    </location>
</feature>
<evidence type="ECO:0000256" key="4">
    <source>
        <dbReference type="ARBA" id="ARBA00022989"/>
    </source>
</evidence>
<dbReference type="KEGG" id="dalk:DSCA_20100"/>
<evidence type="ECO:0000256" key="6">
    <source>
        <dbReference type="SAM" id="Phobius"/>
    </source>
</evidence>
<dbReference type="OrthoDB" id="5240734at2"/>
<feature type="transmembrane region" description="Helical" evidence="6">
    <location>
        <begin position="171"/>
        <end position="192"/>
    </location>
</feature>
<sequence>MTVAHPREKRINGDSGTILKIAKNSFFGLGGNVVTVLLRLAISIIIVRSFGADIYGTYILSMTILEVTRMMALIGMENSVVKFVAEFKALDDIPRLKGFIYSSMGISFIFSILLSLSLFLFSSLIVEKVFPIGGNVVMIKIMAASIPVSVVGRLCLSSLQGMKHVKYKIFVFKILIPTARLAMVIVTIHAGYLMAGIAWSYVLSEVAGLIYSIYVLVKNMPEIIQKTYTVFEVRKLVSFSTPMLFSGLFNTIIGKADVLLLAHYLPASMVGIYGLAQRLTPFIAFPLDSFNRIFAPIIADLFARRKNIELGIQFKMVTKWILTASLPIFCLLTYFSKEILAIMGPNFIFGSQAMIILCVSQLANSATGSVGYMLVMTGRPKANLWNSGIMCIINIILNILLIPSFGIVGAAFATAFAVIAVQLLRLGEVWYFLKMHPYRNDIWKPVLSCLVSFLVIHSSDLIFVDINEIARIMMFSIVFLASYTGLLFLFKLSYEDRVTLYAIKKKLLHQKR</sequence>